<evidence type="ECO:0000256" key="1">
    <source>
        <dbReference type="SAM" id="MobiDB-lite"/>
    </source>
</evidence>
<dbReference type="EMBL" id="AP005518">
    <property type="protein sequence ID" value="BAD46163.1"/>
    <property type="molecule type" value="Genomic_DNA"/>
</dbReference>
<evidence type="ECO:0000313" key="3">
    <source>
        <dbReference type="Proteomes" id="UP000000763"/>
    </source>
</evidence>
<feature type="region of interest" description="Disordered" evidence="1">
    <location>
        <begin position="118"/>
        <end position="137"/>
    </location>
</feature>
<organism evidence="2 3">
    <name type="scientific">Oryza sativa subsp. japonica</name>
    <name type="common">Rice</name>
    <dbReference type="NCBI Taxonomy" id="39947"/>
    <lineage>
        <taxon>Eukaryota</taxon>
        <taxon>Viridiplantae</taxon>
        <taxon>Streptophyta</taxon>
        <taxon>Embryophyta</taxon>
        <taxon>Tracheophyta</taxon>
        <taxon>Spermatophyta</taxon>
        <taxon>Magnoliopsida</taxon>
        <taxon>Liliopsida</taxon>
        <taxon>Poales</taxon>
        <taxon>Poaceae</taxon>
        <taxon>BOP clade</taxon>
        <taxon>Oryzoideae</taxon>
        <taxon>Oryzeae</taxon>
        <taxon>Oryzinae</taxon>
        <taxon>Oryza</taxon>
        <taxon>Oryza sativa</taxon>
    </lineage>
</organism>
<feature type="compositionally biased region" description="Basic and acidic residues" evidence="1">
    <location>
        <begin position="128"/>
        <end position="137"/>
    </location>
</feature>
<reference evidence="3" key="2">
    <citation type="journal article" date="2008" name="Nucleic Acids Res.">
        <title>The rice annotation project database (RAP-DB): 2008 update.</title>
        <authorList>
            <consortium name="The rice annotation project (RAP)"/>
        </authorList>
    </citation>
    <scope>GENOME REANNOTATION</scope>
    <source>
        <strain evidence="3">cv. Nipponbare</strain>
    </source>
</reference>
<sequence length="137" mass="15485">MAKEQRRNFDGLFIYTVWGIWLQRNARIFNGAYSTVMQGPEAAARTAACTALRQAPGRRLEALTSSMRRPIHAEFRVVVGVSSEPNSRWWLVDPACWSSSLLGGSSIPRRISRRVPPRLPAPASLSRQNEDAIKEYW</sequence>
<dbReference type="AlphaFoldDB" id="Q652V4"/>
<dbReference type="Proteomes" id="UP000000763">
    <property type="component" value="Chromosome 6"/>
</dbReference>
<proteinExistence type="predicted"/>
<protein>
    <submittedName>
        <fullName evidence="2">Uncharacterized protein</fullName>
    </submittedName>
</protein>
<evidence type="ECO:0000313" key="2">
    <source>
        <dbReference type="EMBL" id="BAD46163.1"/>
    </source>
</evidence>
<name>Q652V4_ORYSJ</name>
<reference evidence="3" key="1">
    <citation type="journal article" date="2005" name="Nature">
        <title>The map-based sequence of the rice genome.</title>
        <authorList>
            <consortium name="International rice genome sequencing project (IRGSP)"/>
            <person name="Matsumoto T."/>
            <person name="Wu J."/>
            <person name="Kanamori H."/>
            <person name="Katayose Y."/>
            <person name="Fujisawa M."/>
            <person name="Namiki N."/>
            <person name="Mizuno H."/>
            <person name="Yamamoto K."/>
            <person name="Antonio B.A."/>
            <person name="Baba T."/>
            <person name="Sakata K."/>
            <person name="Nagamura Y."/>
            <person name="Aoki H."/>
            <person name="Arikawa K."/>
            <person name="Arita K."/>
            <person name="Bito T."/>
            <person name="Chiden Y."/>
            <person name="Fujitsuka N."/>
            <person name="Fukunaka R."/>
            <person name="Hamada M."/>
            <person name="Harada C."/>
            <person name="Hayashi A."/>
            <person name="Hijishita S."/>
            <person name="Honda M."/>
            <person name="Hosokawa S."/>
            <person name="Ichikawa Y."/>
            <person name="Idonuma A."/>
            <person name="Iijima M."/>
            <person name="Ikeda M."/>
            <person name="Ikeno M."/>
            <person name="Ito K."/>
            <person name="Ito S."/>
            <person name="Ito T."/>
            <person name="Ito Y."/>
            <person name="Ito Y."/>
            <person name="Iwabuchi A."/>
            <person name="Kamiya K."/>
            <person name="Karasawa W."/>
            <person name="Kurita K."/>
            <person name="Katagiri S."/>
            <person name="Kikuta A."/>
            <person name="Kobayashi H."/>
            <person name="Kobayashi N."/>
            <person name="Machita K."/>
            <person name="Maehara T."/>
            <person name="Masukawa M."/>
            <person name="Mizubayashi T."/>
            <person name="Mukai Y."/>
            <person name="Nagasaki H."/>
            <person name="Nagata Y."/>
            <person name="Naito S."/>
            <person name="Nakashima M."/>
            <person name="Nakama Y."/>
            <person name="Nakamichi Y."/>
            <person name="Nakamura M."/>
            <person name="Meguro A."/>
            <person name="Negishi M."/>
            <person name="Ohta I."/>
            <person name="Ohta T."/>
            <person name="Okamoto M."/>
            <person name="Ono N."/>
            <person name="Saji S."/>
            <person name="Sakaguchi M."/>
            <person name="Sakai K."/>
            <person name="Shibata M."/>
            <person name="Shimokawa T."/>
            <person name="Song J."/>
            <person name="Takazaki Y."/>
            <person name="Terasawa K."/>
            <person name="Tsugane M."/>
            <person name="Tsuji K."/>
            <person name="Ueda S."/>
            <person name="Waki K."/>
            <person name="Yamagata H."/>
            <person name="Yamamoto M."/>
            <person name="Yamamoto S."/>
            <person name="Yamane H."/>
            <person name="Yoshiki S."/>
            <person name="Yoshihara R."/>
            <person name="Yukawa K."/>
            <person name="Zhong H."/>
            <person name="Yano M."/>
            <person name="Yuan Q."/>
            <person name="Ouyang S."/>
            <person name="Liu J."/>
            <person name="Jones K.M."/>
            <person name="Gansberger K."/>
            <person name="Moffat K."/>
            <person name="Hill J."/>
            <person name="Bera J."/>
            <person name="Fadrosh D."/>
            <person name="Jin S."/>
            <person name="Johri S."/>
            <person name="Kim M."/>
            <person name="Overton L."/>
            <person name="Reardon M."/>
            <person name="Tsitrin T."/>
            <person name="Vuong H."/>
            <person name="Weaver B."/>
            <person name="Ciecko A."/>
            <person name="Tallon L."/>
            <person name="Jackson J."/>
            <person name="Pai G."/>
            <person name="Aken S.V."/>
            <person name="Utterback T."/>
            <person name="Reidmuller S."/>
            <person name="Feldblyum T."/>
            <person name="Hsiao J."/>
            <person name="Zismann V."/>
            <person name="Iobst S."/>
            <person name="de Vazeille A.R."/>
            <person name="Buell C.R."/>
            <person name="Ying K."/>
            <person name="Li Y."/>
            <person name="Lu T."/>
            <person name="Huang Y."/>
            <person name="Zhao Q."/>
            <person name="Feng Q."/>
            <person name="Zhang L."/>
            <person name="Zhu J."/>
            <person name="Weng Q."/>
            <person name="Mu J."/>
            <person name="Lu Y."/>
            <person name="Fan D."/>
            <person name="Liu Y."/>
            <person name="Guan J."/>
            <person name="Zhang Y."/>
            <person name="Yu S."/>
            <person name="Liu X."/>
            <person name="Zhang Y."/>
            <person name="Hong G."/>
            <person name="Han B."/>
            <person name="Choisne N."/>
            <person name="Demange N."/>
            <person name="Orjeda G."/>
            <person name="Samain S."/>
            <person name="Cattolico L."/>
            <person name="Pelletier E."/>
            <person name="Couloux A."/>
            <person name="Segurens B."/>
            <person name="Wincker P."/>
            <person name="D'Hont A."/>
            <person name="Scarpelli C."/>
            <person name="Weissenbach J."/>
            <person name="Salanoubat M."/>
            <person name="Quetier F."/>
            <person name="Yu Y."/>
            <person name="Kim H.R."/>
            <person name="Rambo T."/>
            <person name="Currie J."/>
            <person name="Collura K."/>
            <person name="Luo M."/>
            <person name="Yang T."/>
            <person name="Ammiraju J.S.S."/>
            <person name="Engler F."/>
            <person name="Soderlund C."/>
            <person name="Wing R.A."/>
            <person name="Palmer L.E."/>
            <person name="de la Bastide M."/>
            <person name="Spiegel L."/>
            <person name="Nascimento L."/>
            <person name="Zutavern T."/>
            <person name="O'Shaughnessy A."/>
            <person name="Dike S."/>
            <person name="Dedhia N."/>
            <person name="Preston R."/>
            <person name="Balija V."/>
            <person name="McCombie W.R."/>
            <person name="Chow T."/>
            <person name="Chen H."/>
            <person name="Chung M."/>
            <person name="Chen C."/>
            <person name="Shaw J."/>
            <person name="Wu H."/>
            <person name="Hsiao K."/>
            <person name="Chao Y."/>
            <person name="Chu M."/>
            <person name="Cheng C."/>
            <person name="Hour A."/>
            <person name="Lee P."/>
            <person name="Lin S."/>
            <person name="Lin Y."/>
            <person name="Liou J."/>
            <person name="Liu S."/>
            <person name="Hsing Y."/>
            <person name="Raghuvanshi S."/>
            <person name="Mohanty A."/>
            <person name="Bharti A.K."/>
            <person name="Gaur A."/>
            <person name="Gupta V."/>
            <person name="Kumar D."/>
            <person name="Ravi V."/>
            <person name="Vij S."/>
            <person name="Kapur A."/>
            <person name="Khurana P."/>
            <person name="Khurana P."/>
            <person name="Khurana J.P."/>
            <person name="Tyagi A.K."/>
            <person name="Gaikwad K."/>
            <person name="Singh A."/>
            <person name="Dalal V."/>
            <person name="Srivastava S."/>
            <person name="Dixit A."/>
            <person name="Pal A.K."/>
            <person name="Ghazi I.A."/>
            <person name="Yadav M."/>
            <person name="Pandit A."/>
            <person name="Bhargava A."/>
            <person name="Sureshbabu K."/>
            <person name="Batra K."/>
            <person name="Sharma T.R."/>
            <person name="Mohapatra T."/>
            <person name="Singh N.K."/>
            <person name="Messing J."/>
            <person name="Nelson A.B."/>
            <person name="Fuks G."/>
            <person name="Kavchok S."/>
            <person name="Keizer G."/>
            <person name="Linton E."/>
            <person name="Llaca V."/>
            <person name="Song R."/>
            <person name="Tanyolac B."/>
            <person name="Young S."/>
            <person name="Ho-Il K."/>
            <person name="Hahn J.H."/>
            <person name="Sangsakoo G."/>
            <person name="Vanavichit A."/>
            <person name="de Mattos Luiz.A.T."/>
            <person name="Zimmer P.D."/>
            <person name="Malone G."/>
            <person name="Dellagostin O."/>
            <person name="de Oliveira A.C."/>
            <person name="Bevan M."/>
            <person name="Bancroft I."/>
            <person name="Minx P."/>
            <person name="Cordum H."/>
            <person name="Wilson R."/>
            <person name="Cheng Z."/>
            <person name="Jin W."/>
            <person name="Jiang J."/>
            <person name="Leong S.A."/>
            <person name="Iwama H."/>
            <person name="Gojobori T."/>
            <person name="Itoh T."/>
            <person name="Niimura Y."/>
            <person name="Fujii Y."/>
            <person name="Habara T."/>
            <person name="Sakai H."/>
            <person name="Sato Y."/>
            <person name="Wilson G."/>
            <person name="Kumar K."/>
            <person name="McCouch S."/>
            <person name="Juretic N."/>
            <person name="Hoen D."/>
            <person name="Wright S."/>
            <person name="Bruskiewich R."/>
            <person name="Bureau T."/>
            <person name="Miyao A."/>
            <person name="Hirochika H."/>
            <person name="Nishikawa T."/>
            <person name="Kadowaki K."/>
            <person name="Sugiura M."/>
            <person name="Burr B."/>
            <person name="Sasaki T."/>
        </authorList>
    </citation>
    <scope>NUCLEOTIDE SEQUENCE [LARGE SCALE GENOMIC DNA]</scope>
    <source>
        <strain evidence="3">cv. Nipponbare</strain>
    </source>
</reference>
<gene>
    <name evidence="2" type="primary">P0046H10.27</name>
</gene>
<accession>Q652V4</accession>